<organism evidence="1">
    <name type="scientific">Cucumis melo</name>
    <name type="common">Muskmelon</name>
    <dbReference type="NCBI Taxonomy" id="3656"/>
    <lineage>
        <taxon>Eukaryota</taxon>
        <taxon>Viridiplantae</taxon>
        <taxon>Streptophyta</taxon>
        <taxon>Embryophyta</taxon>
        <taxon>Tracheophyta</taxon>
        <taxon>Spermatophyta</taxon>
        <taxon>Magnoliopsida</taxon>
        <taxon>eudicotyledons</taxon>
        <taxon>Gunneridae</taxon>
        <taxon>Pentapetalae</taxon>
        <taxon>rosids</taxon>
        <taxon>fabids</taxon>
        <taxon>Cucurbitales</taxon>
        <taxon>Cucurbitaceae</taxon>
        <taxon>Benincaseae</taxon>
        <taxon>Cucumis</taxon>
    </lineage>
</organism>
<dbReference type="Gramene" id="MELO3C029698.2.1">
    <property type="protein sequence ID" value="MELO3C029698.2.1"/>
    <property type="gene ID" value="MELO3C029698.2"/>
</dbReference>
<dbReference type="EnsemblPlants" id="MELO3C029698.2.1">
    <property type="protein sequence ID" value="MELO3C029698.2.1"/>
    <property type="gene ID" value="MELO3C029698.2"/>
</dbReference>
<accession>A0A9I9E727</accession>
<proteinExistence type="predicted"/>
<reference evidence="1" key="1">
    <citation type="submission" date="2023-03" db="UniProtKB">
        <authorList>
            <consortium name="EnsemblPlants"/>
        </authorList>
    </citation>
    <scope>IDENTIFICATION</scope>
</reference>
<name>A0A9I9E727_CUCME</name>
<sequence>MLEVMSKGGGGVHGRRIICRGRWVEGNRTNRREEKRGRKGERELTPSVFLFGMRKIFPQQLSRWRQLIEEVSFVLHEFGIRVPLRKDLIEVKKVQVTSSDGKA</sequence>
<dbReference type="AlphaFoldDB" id="A0A9I9E727"/>
<evidence type="ECO:0000313" key="1">
    <source>
        <dbReference type="EnsemblPlants" id="MELO3C029698.2.1"/>
    </source>
</evidence>
<protein>
    <submittedName>
        <fullName evidence="1">Uncharacterized protein</fullName>
    </submittedName>
</protein>